<evidence type="ECO:0000256" key="4">
    <source>
        <dbReference type="ARBA" id="ARBA00022989"/>
    </source>
</evidence>
<evidence type="ECO:0000256" key="3">
    <source>
        <dbReference type="ARBA" id="ARBA00022692"/>
    </source>
</evidence>
<dbReference type="GO" id="GO:0043190">
    <property type="term" value="C:ATP-binding cassette (ABC) transporter complex"/>
    <property type="evidence" value="ECO:0007669"/>
    <property type="project" value="InterPro"/>
</dbReference>
<keyword evidence="8" id="KW-1185">Reference proteome</keyword>
<keyword evidence="2" id="KW-1003">Cell membrane</keyword>
<evidence type="ECO:0000313" key="7">
    <source>
        <dbReference type="EMBL" id="SKA73224.1"/>
    </source>
</evidence>
<proteinExistence type="predicted"/>
<reference evidence="7 8" key="1">
    <citation type="submission" date="2017-02" db="EMBL/GenBank/DDBJ databases">
        <authorList>
            <person name="Peterson S.W."/>
        </authorList>
    </citation>
    <scope>NUCLEOTIDE SEQUENCE [LARGE SCALE GENOMIC DNA]</scope>
    <source>
        <strain evidence="7 8">DSM 18034</strain>
    </source>
</reference>
<protein>
    <submittedName>
        <fullName evidence="7">Cobalt/nickel transport system permease protein</fullName>
    </submittedName>
</protein>
<evidence type="ECO:0000256" key="6">
    <source>
        <dbReference type="SAM" id="Phobius"/>
    </source>
</evidence>
<dbReference type="EMBL" id="FUYA01000005">
    <property type="protein sequence ID" value="SKA73224.1"/>
    <property type="molecule type" value="Genomic_DNA"/>
</dbReference>
<dbReference type="InterPro" id="IPR051611">
    <property type="entry name" value="ECF_transporter_component"/>
</dbReference>
<dbReference type="PANTHER" id="PTHR34857">
    <property type="entry name" value="SLL0384 PROTEIN"/>
    <property type="match status" value="1"/>
</dbReference>
<evidence type="ECO:0000313" key="8">
    <source>
        <dbReference type="Proteomes" id="UP000189733"/>
    </source>
</evidence>
<gene>
    <name evidence="7" type="ORF">SAMN02745702_01818</name>
</gene>
<name>A0A1T4W7C2_9BACT</name>
<keyword evidence="4 6" id="KW-1133">Transmembrane helix</keyword>
<dbReference type="STRING" id="1121442.SAMN02745702_01818"/>
<keyword evidence="5 6" id="KW-0472">Membrane</keyword>
<accession>A0A1T4W7C2</accession>
<comment type="subcellular location">
    <subcellularLocation>
        <location evidence="1">Cell membrane</location>
        <topology evidence="1">Multi-pass membrane protein</topology>
    </subcellularLocation>
</comment>
<dbReference type="OrthoDB" id="4533at2"/>
<feature type="transmembrane region" description="Helical" evidence="6">
    <location>
        <begin position="43"/>
        <end position="59"/>
    </location>
</feature>
<dbReference type="AlphaFoldDB" id="A0A1T4W7C2"/>
<dbReference type="RefSeq" id="WP_078685099.1">
    <property type="nucleotide sequence ID" value="NZ_FUYA01000005.1"/>
</dbReference>
<evidence type="ECO:0000256" key="5">
    <source>
        <dbReference type="ARBA" id="ARBA00023136"/>
    </source>
</evidence>
<evidence type="ECO:0000256" key="1">
    <source>
        <dbReference type="ARBA" id="ARBA00004651"/>
    </source>
</evidence>
<dbReference type="GO" id="GO:0006824">
    <property type="term" value="P:cobalt ion transport"/>
    <property type="evidence" value="ECO:0007669"/>
    <property type="project" value="InterPro"/>
</dbReference>
<keyword evidence="3 6" id="KW-0812">Transmembrane</keyword>
<feature type="transmembrane region" description="Helical" evidence="6">
    <location>
        <begin position="66"/>
        <end position="84"/>
    </location>
</feature>
<dbReference type="InterPro" id="IPR012809">
    <property type="entry name" value="ECF_CbiQ"/>
</dbReference>
<dbReference type="Pfam" id="PF02361">
    <property type="entry name" value="CbiQ"/>
    <property type="match status" value="1"/>
</dbReference>
<feature type="transmembrane region" description="Helical" evidence="6">
    <location>
        <begin position="114"/>
        <end position="132"/>
    </location>
</feature>
<dbReference type="PANTHER" id="PTHR34857:SF2">
    <property type="entry name" value="SLL0384 PROTEIN"/>
    <property type="match status" value="1"/>
</dbReference>
<dbReference type="CDD" id="cd16914">
    <property type="entry name" value="EcfT"/>
    <property type="match status" value="1"/>
</dbReference>
<feature type="transmembrane region" description="Helical" evidence="6">
    <location>
        <begin position="231"/>
        <end position="250"/>
    </location>
</feature>
<evidence type="ECO:0000256" key="2">
    <source>
        <dbReference type="ARBA" id="ARBA00022475"/>
    </source>
</evidence>
<dbReference type="InterPro" id="IPR003339">
    <property type="entry name" value="ABC/ECF_trnsptr_transmembrane"/>
</dbReference>
<sequence length="251" mass="28289">MIDESFSLGHSPIHRLDPRGRILAACAFSCVVALLHIRLPLYIALACGLCLLLCARLSLSSVLRRLLLVNIFVLVLWLFLPFSVPGTPVFQVWKFTASLEGIQLATDISIKSNAIIMAFIALISTIPIPDLGHALLRLKVPQKLSLLLLFAYRHIFLIAEEYQRLHAAMKIRGFVPRTNLHTYRAYASLLGMVIIRSWERSERVYNAMLCRGFRGTFRSLNGFRFTLSDRVFVFFMLALSCALAAGEYTLS</sequence>
<organism evidence="7 8">
    <name type="scientific">Desulfobaculum bizertense DSM 18034</name>
    <dbReference type="NCBI Taxonomy" id="1121442"/>
    <lineage>
        <taxon>Bacteria</taxon>
        <taxon>Pseudomonadati</taxon>
        <taxon>Thermodesulfobacteriota</taxon>
        <taxon>Desulfovibrionia</taxon>
        <taxon>Desulfovibrionales</taxon>
        <taxon>Desulfovibrionaceae</taxon>
        <taxon>Desulfobaculum</taxon>
    </lineage>
</organism>
<dbReference type="NCBIfam" id="TIGR02454">
    <property type="entry name" value="ECF_T_CbiQ"/>
    <property type="match status" value="1"/>
</dbReference>
<dbReference type="Proteomes" id="UP000189733">
    <property type="component" value="Unassembled WGS sequence"/>
</dbReference>